<evidence type="ECO:0000256" key="1">
    <source>
        <dbReference type="SAM" id="MobiDB-lite"/>
    </source>
</evidence>
<accession>L8HAV5</accession>
<dbReference type="VEuPathDB" id="AmoebaDB:ACA1_343170"/>
<sequence length="573" mass="59578">MMSPPESSPASTPAPSSPSPSSSPSSSLSLSSSSQPPSSPAPSISNLQMMLKAFPQMAYMMGGGMQGMQGMNGMPTMASMGAMPGMGGMATMPMAAMAGMPMSAMAAMPGMGAMQAAMGGMPAMGGMGGMPAMGMGAMSYTWMPTSMGMQMVPVPMSYPAAGMSGMSMMPMSMPYPAAMSMMPMSMLNTPYGPMPVMAQPGMPTTNPPRPTAGGQQAGGPGGMASAVYPPMAMAMGPSPAMMMAPGGGMGASPAMMMAPGGGMGPASMMMMAPASSAGASSGVVVGGDGPPSGDCIQSPDGSKRKRPSRPYVKPFTQQKGVQCQGMNAKKQARCRNAALMEYIGEQPVYCAEHIEQDPDSLYCKCKAPFRNKPGDNKRCKEVVLKDFEFCYKHYGLAVRAMVGKEGYILACSRSDKLASVLSRLCEEASAAKKADGDMYQRKSKLIGKLQQMYTVLNTHVTNLGSQLMKEAERNLENVRNMHGEMQLVESQQSAAVAGVVDEVHLHPSLSSSSSSSSGLGADLQAPVMHRPANGRQEQEDDQEGNGEDDEGDAIEGEGKHKEVEREDGIEAGA</sequence>
<evidence type="ECO:0000313" key="2">
    <source>
        <dbReference type="EMBL" id="ELR21863.1"/>
    </source>
</evidence>
<proteinExistence type="predicted"/>
<dbReference type="GeneID" id="14922781"/>
<gene>
    <name evidence="2" type="ORF">ACA1_343170</name>
</gene>
<dbReference type="KEGG" id="acan:ACA1_343170"/>
<reference evidence="2 3" key="1">
    <citation type="journal article" date="2013" name="Genome Biol.">
        <title>Genome of Acanthamoeba castellanii highlights extensive lateral gene transfer and early evolution of tyrosine kinase signaling.</title>
        <authorList>
            <person name="Clarke M."/>
            <person name="Lohan A.J."/>
            <person name="Liu B."/>
            <person name="Lagkouvardos I."/>
            <person name="Roy S."/>
            <person name="Zafar N."/>
            <person name="Bertelli C."/>
            <person name="Schilde C."/>
            <person name="Kianianmomeni A."/>
            <person name="Burglin T.R."/>
            <person name="Frech C."/>
            <person name="Turcotte B."/>
            <person name="Kopec K.O."/>
            <person name="Synnott J.M."/>
            <person name="Choo C."/>
            <person name="Paponov I."/>
            <person name="Finkler A."/>
            <person name="Soon Heng Tan C."/>
            <person name="Hutchins A.P."/>
            <person name="Weinmeier T."/>
            <person name="Rattei T."/>
            <person name="Chu J.S."/>
            <person name="Gimenez G."/>
            <person name="Irimia M."/>
            <person name="Rigden D.J."/>
            <person name="Fitzpatrick D.A."/>
            <person name="Lorenzo-Morales J."/>
            <person name="Bateman A."/>
            <person name="Chiu C.H."/>
            <person name="Tang P."/>
            <person name="Hegemann P."/>
            <person name="Fromm H."/>
            <person name="Raoult D."/>
            <person name="Greub G."/>
            <person name="Miranda-Saavedra D."/>
            <person name="Chen N."/>
            <person name="Nash P."/>
            <person name="Ginger M.L."/>
            <person name="Horn M."/>
            <person name="Schaap P."/>
            <person name="Caler L."/>
            <person name="Loftus B."/>
        </authorList>
    </citation>
    <scope>NUCLEOTIDE SEQUENCE [LARGE SCALE GENOMIC DNA]</scope>
    <source>
        <strain evidence="2 3">Neff</strain>
    </source>
</reference>
<feature type="compositionally biased region" description="Acidic residues" evidence="1">
    <location>
        <begin position="538"/>
        <end position="555"/>
    </location>
</feature>
<organism evidence="2 3">
    <name type="scientific">Acanthamoeba castellanii (strain ATCC 30010 / Neff)</name>
    <dbReference type="NCBI Taxonomy" id="1257118"/>
    <lineage>
        <taxon>Eukaryota</taxon>
        <taxon>Amoebozoa</taxon>
        <taxon>Discosea</taxon>
        <taxon>Longamoebia</taxon>
        <taxon>Centramoebida</taxon>
        <taxon>Acanthamoebidae</taxon>
        <taxon>Acanthamoeba</taxon>
    </lineage>
</organism>
<keyword evidence="3" id="KW-1185">Reference proteome</keyword>
<feature type="compositionally biased region" description="Low complexity" evidence="1">
    <location>
        <begin position="508"/>
        <end position="520"/>
    </location>
</feature>
<dbReference type="AlphaFoldDB" id="L8HAV5"/>
<feature type="region of interest" description="Disordered" evidence="1">
    <location>
        <begin position="288"/>
        <end position="311"/>
    </location>
</feature>
<feature type="compositionally biased region" description="Basic and acidic residues" evidence="1">
    <location>
        <begin position="556"/>
        <end position="573"/>
    </location>
</feature>
<name>L8HAV5_ACACF</name>
<feature type="region of interest" description="Disordered" evidence="1">
    <location>
        <begin position="1"/>
        <end position="44"/>
    </location>
</feature>
<dbReference type="Proteomes" id="UP000011083">
    <property type="component" value="Unassembled WGS sequence"/>
</dbReference>
<dbReference type="OrthoDB" id="33679at2759"/>
<protein>
    <submittedName>
        <fullName evidence="2">Uncharacterized protein</fullName>
    </submittedName>
</protein>
<feature type="region of interest" description="Disordered" evidence="1">
    <location>
        <begin position="507"/>
        <end position="573"/>
    </location>
</feature>
<dbReference type="RefSeq" id="XP_004347245.1">
    <property type="nucleotide sequence ID" value="XM_004347195.1"/>
</dbReference>
<evidence type="ECO:0000313" key="3">
    <source>
        <dbReference type="Proteomes" id="UP000011083"/>
    </source>
</evidence>
<dbReference type="EMBL" id="KB007899">
    <property type="protein sequence ID" value="ELR21863.1"/>
    <property type="molecule type" value="Genomic_DNA"/>
</dbReference>